<sequence length="354" mass="41004">MNNFFKLNPEKRIGYKKLSAADLGLSSTSHQTHIGLFDNMLTFLPNAHIEKYAILIYNDFCDILSCEYGKINRKNGKIDAPKVQSGNRSKNTVVRKIRSFAKEKPNLDWFIVWFGTDSNELVFWLISSDSQDYLFLNAILSDFKVYDESTPSFSQIINYLESKINGVSVNILKELEIASQVGDFKNKYKTLDLDKAAARCRDIGRRGEELIAQYLDKQKNTGKINDYIWENKSHEVGKPYDFIIVSTHATEYFIDVKSTSFDFSQEIVFSENEISFVTELHDDSRYSAFRVFDIYEEQKKLAICRKCYSYLSKLDSRVKIFHKDLAKRRAFTKSLNIAIKPEICFKTIDNTIVL</sequence>
<organism evidence="2 3">
    <name type="scientific">Xylanibacter rodentium</name>
    <dbReference type="NCBI Taxonomy" id="2736289"/>
    <lineage>
        <taxon>Bacteria</taxon>
        <taxon>Pseudomonadati</taxon>
        <taxon>Bacteroidota</taxon>
        <taxon>Bacteroidia</taxon>
        <taxon>Bacteroidales</taxon>
        <taxon>Prevotellaceae</taxon>
        <taxon>Xylanibacter</taxon>
    </lineage>
</organism>
<accession>A0ABX2AT23</accession>
<dbReference type="Proteomes" id="UP001193734">
    <property type="component" value="Unassembled WGS sequence"/>
</dbReference>
<comment type="caution">
    <text evidence="2">The sequence shown here is derived from an EMBL/GenBank/DDBJ whole genome shotgun (WGS) entry which is preliminary data.</text>
</comment>
<dbReference type="Pfam" id="PF13020">
    <property type="entry name" value="NOV_C"/>
    <property type="match status" value="1"/>
</dbReference>
<keyword evidence="3" id="KW-1185">Reference proteome</keyword>
<dbReference type="RefSeq" id="WP_172177040.1">
    <property type="nucleotide sequence ID" value="NZ_CASGIA010000002.1"/>
</dbReference>
<proteinExistence type="predicted"/>
<evidence type="ECO:0000313" key="3">
    <source>
        <dbReference type="Proteomes" id="UP001193734"/>
    </source>
</evidence>
<name>A0ABX2AT23_9BACT</name>
<dbReference type="InterPro" id="IPR024975">
    <property type="entry name" value="NOV_C"/>
</dbReference>
<evidence type="ECO:0000313" key="2">
    <source>
        <dbReference type="EMBL" id="NPE13706.1"/>
    </source>
</evidence>
<reference evidence="2 3" key="1">
    <citation type="submission" date="2020-05" db="EMBL/GenBank/DDBJ databases">
        <title>Distinct polysaccharide utilization as determinants for interspecies competition between intestinal Prevotella spp.</title>
        <authorList>
            <person name="Galvez E.J.C."/>
            <person name="Iljazovic A."/>
            <person name="Strowig T."/>
        </authorList>
    </citation>
    <scope>NUCLEOTIDE SEQUENCE [LARGE SCALE GENOMIC DNA]</scope>
    <source>
        <strain evidence="2 3">PROD</strain>
    </source>
</reference>
<feature type="domain" description="Protein NO VEIN C-terminal" evidence="1">
    <location>
        <begin position="208"/>
        <end position="298"/>
    </location>
</feature>
<gene>
    <name evidence="2" type="ORF">HPS55_05080</name>
</gene>
<evidence type="ECO:0000259" key="1">
    <source>
        <dbReference type="Pfam" id="PF13020"/>
    </source>
</evidence>
<dbReference type="GeneID" id="82157132"/>
<protein>
    <submittedName>
        <fullName evidence="2">DUF3883 domain-containing protein</fullName>
    </submittedName>
</protein>
<dbReference type="EMBL" id="JABKKE010000006">
    <property type="protein sequence ID" value="NPE13706.1"/>
    <property type="molecule type" value="Genomic_DNA"/>
</dbReference>